<comment type="catalytic activity">
    <reaction evidence="5 6 8">
        <text>RNA(n) + a ribonucleoside 5'-triphosphate = RNA(n+1) + diphosphate</text>
        <dbReference type="Rhea" id="RHEA:21248"/>
        <dbReference type="Rhea" id="RHEA-COMP:14527"/>
        <dbReference type="Rhea" id="RHEA-COMP:17342"/>
        <dbReference type="ChEBI" id="CHEBI:33019"/>
        <dbReference type="ChEBI" id="CHEBI:61557"/>
        <dbReference type="ChEBI" id="CHEBI:140395"/>
        <dbReference type="EC" id="2.7.7.6"/>
    </reaction>
</comment>
<dbReference type="Gene3D" id="2.30.150.10">
    <property type="entry name" value="DNA-directed RNA polymerase, beta subunit, external 1 domain"/>
    <property type="match status" value="1"/>
</dbReference>
<keyword evidence="2 6" id="KW-0808">Transferase</keyword>
<dbReference type="HAMAP" id="MF_01321">
    <property type="entry name" value="RNApol_bact_RpoB"/>
    <property type="match status" value="1"/>
</dbReference>
<feature type="coiled-coil region" evidence="9">
    <location>
        <begin position="1004"/>
        <end position="1031"/>
    </location>
</feature>
<dbReference type="NCBIfam" id="TIGR02013">
    <property type="entry name" value="rpoB"/>
    <property type="match status" value="1"/>
</dbReference>
<dbReference type="InterPro" id="IPR037034">
    <property type="entry name" value="RNA_pol_Rpb2_2_sf"/>
</dbReference>
<dbReference type="PANTHER" id="PTHR20856">
    <property type="entry name" value="DNA-DIRECTED RNA POLYMERASE I SUBUNIT 2"/>
    <property type="match status" value="1"/>
</dbReference>
<comment type="function">
    <text evidence="6 8">DNA-dependent RNA polymerase catalyzes the transcription of DNA into RNA using the four ribonucleoside triphosphates as substrates.</text>
</comment>
<dbReference type="FunFam" id="3.90.1800.10:FF:000001">
    <property type="entry name" value="DNA-directed RNA polymerase subunit beta"/>
    <property type="match status" value="1"/>
</dbReference>
<keyword evidence="3 6" id="KW-0548">Nucleotidyltransferase</keyword>
<accession>V5H228</accession>
<dbReference type="Pfam" id="PF04560">
    <property type="entry name" value="RNA_pol_Rpb2_7"/>
    <property type="match status" value="1"/>
</dbReference>
<dbReference type="Pfam" id="PF04561">
    <property type="entry name" value="RNA_pol_Rpb2_2"/>
    <property type="match status" value="2"/>
</dbReference>
<evidence type="ECO:0000256" key="2">
    <source>
        <dbReference type="ARBA" id="ARBA00022679"/>
    </source>
</evidence>
<dbReference type="eggNOG" id="COG0085">
    <property type="taxonomic scope" value="Bacteria"/>
</dbReference>
<dbReference type="FunFam" id="2.40.50.150:FF:000001">
    <property type="entry name" value="DNA-directed RNA polymerase subunit beta"/>
    <property type="match status" value="1"/>
</dbReference>
<dbReference type="InterPro" id="IPR042107">
    <property type="entry name" value="DNA-dir_RNA_pol_bsu_ext_1_sf"/>
</dbReference>
<feature type="domain" description="RNA polymerase Rpb2" evidence="14">
    <location>
        <begin position="513"/>
        <end position="580"/>
    </location>
</feature>
<dbReference type="SUPFAM" id="SSF64484">
    <property type="entry name" value="beta and beta-prime subunits of DNA dependent RNA-polymerase"/>
    <property type="match status" value="1"/>
</dbReference>
<dbReference type="FunFam" id="3.90.1100.10:FF:000002">
    <property type="entry name" value="DNA-directed RNA polymerase subunit beta"/>
    <property type="match status" value="1"/>
</dbReference>
<dbReference type="InterPro" id="IPR015712">
    <property type="entry name" value="DNA-dir_RNA_pol_su2"/>
</dbReference>
<dbReference type="EMBL" id="DF196811">
    <property type="protein sequence ID" value="GAD29550.1"/>
    <property type="molecule type" value="Genomic_DNA"/>
</dbReference>
<evidence type="ECO:0000259" key="13">
    <source>
        <dbReference type="Pfam" id="PF04563"/>
    </source>
</evidence>
<dbReference type="InterPro" id="IPR007121">
    <property type="entry name" value="RNA_pol_bsu_CS"/>
</dbReference>
<dbReference type="GO" id="GO:0032549">
    <property type="term" value="F:ribonucleoside binding"/>
    <property type="evidence" value="ECO:0007669"/>
    <property type="project" value="InterPro"/>
</dbReference>
<feature type="domain" description="DNA-directed RNA polymerase beta subunit external 1" evidence="15">
    <location>
        <begin position="591"/>
        <end position="656"/>
    </location>
</feature>
<dbReference type="InterPro" id="IPR007642">
    <property type="entry name" value="RNA_pol_Rpb2_2"/>
</dbReference>
<feature type="domain" description="DNA-directed RNA polymerase subunit 2 hybrid-binding" evidence="10">
    <location>
        <begin position="717"/>
        <end position="1263"/>
    </location>
</feature>
<dbReference type="InterPro" id="IPR007641">
    <property type="entry name" value="RNA_pol_Rpb2_7"/>
</dbReference>
<dbReference type="InterPro" id="IPR007644">
    <property type="entry name" value="RNA_pol_bsu_protrusion"/>
</dbReference>
<dbReference type="Pfam" id="PF04563">
    <property type="entry name" value="RNA_pol_Rpb2_1"/>
    <property type="match status" value="1"/>
</dbReference>
<feature type="domain" description="RNA polymerase beta subunit protrusion" evidence="13">
    <location>
        <begin position="27"/>
        <end position="499"/>
    </location>
</feature>
<dbReference type="Pfam" id="PF10385">
    <property type="entry name" value="RNA_pol_Rpb2_45"/>
    <property type="match status" value="1"/>
</dbReference>
<keyword evidence="1 6" id="KW-0240">DNA-directed RNA polymerase</keyword>
<dbReference type="InterPro" id="IPR007120">
    <property type="entry name" value="DNA-dir_RNAP_su2_dom"/>
</dbReference>
<dbReference type="Gene3D" id="2.40.270.10">
    <property type="entry name" value="DNA-directed RNA polymerase, subunit 2, domain 6"/>
    <property type="match status" value="1"/>
</dbReference>
<dbReference type="InterPro" id="IPR010243">
    <property type="entry name" value="RNA_pol_bsu_bac"/>
</dbReference>
<dbReference type="FunFam" id="2.40.270.10:FF:000003">
    <property type="entry name" value="DNA-directed RNA polymerase subunit beta"/>
    <property type="match status" value="1"/>
</dbReference>
<dbReference type="Gene3D" id="3.90.1800.10">
    <property type="entry name" value="RNA polymerase alpha subunit dimerisation domain"/>
    <property type="match status" value="1"/>
</dbReference>
<dbReference type="Gene3D" id="3.90.1100.10">
    <property type="match status" value="2"/>
</dbReference>
<dbReference type="InterPro" id="IPR014724">
    <property type="entry name" value="RNA_pol_RPB2_OB-fold"/>
</dbReference>
<dbReference type="GO" id="GO:0006351">
    <property type="term" value="P:DNA-templated transcription"/>
    <property type="evidence" value="ECO:0007669"/>
    <property type="project" value="UniProtKB-UniRule"/>
</dbReference>
<feature type="domain" description="RNA polymerase Rpb2" evidence="12">
    <location>
        <begin position="151"/>
        <end position="222"/>
    </location>
</feature>
<dbReference type="Pfam" id="PF00562">
    <property type="entry name" value="RNA_pol_Rpb2_6"/>
    <property type="match status" value="1"/>
</dbReference>
<comment type="similarity">
    <text evidence="6 7">Belongs to the RNA polymerase beta chain family.</text>
</comment>
<evidence type="ECO:0000259" key="14">
    <source>
        <dbReference type="Pfam" id="PF04565"/>
    </source>
</evidence>
<dbReference type="GO" id="GO:0003899">
    <property type="term" value="F:DNA-directed RNA polymerase activity"/>
    <property type="evidence" value="ECO:0007669"/>
    <property type="project" value="UniProtKB-UniRule"/>
</dbReference>
<protein>
    <recommendedName>
        <fullName evidence="6 8">DNA-directed RNA polymerase subunit beta</fullName>
        <shortName evidence="6">RNAP subunit beta</shortName>
        <ecNumber evidence="6 8">2.7.7.6</ecNumber>
    </recommendedName>
    <alternativeName>
        <fullName evidence="6">RNA polymerase subunit beta</fullName>
    </alternativeName>
    <alternativeName>
        <fullName evidence="6">Transcriptase subunit beta</fullName>
    </alternativeName>
</protein>
<reference evidence="17" key="1">
    <citation type="submission" date="2012-12" db="EMBL/GenBank/DDBJ databases">
        <title>Genome Sequence of Photobacterium leiognathi lrivu.4.1.</title>
        <authorList>
            <person name="Urbanczyk H."/>
            <person name="Ogura Y."/>
            <person name="Hayashi T."/>
            <person name="Dunlap P.V."/>
        </authorList>
    </citation>
    <scope>NUCLEOTIDE SEQUENCE [LARGE SCALE GENOMIC DNA]</scope>
    <source>
        <strain evidence="17">lrivu.4.1</strain>
    </source>
</reference>
<evidence type="ECO:0000256" key="1">
    <source>
        <dbReference type="ARBA" id="ARBA00022478"/>
    </source>
</evidence>
<comment type="subunit">
    <text evidence="6 8">The RNAP catalytic core consists of 2 alpha, 1 beta, 1 beta' and 1 omega subunit. When a sigma factor is associated with the core the holoenzyme is formed, which can initiate transcription.</text>
</comment>
<dbReference type="FunFam" id="3.90.1110.10:FF:000001">
    <property type="entry name" value="DNA-directed RNA polymerase subunit beta"/>
    <property type="match status" value="1"/>
</dbReference>
<dbReference type="Gene3D" id="3.90.1110.10">
    <property type="entry name" value="RNA polymerase Rpb2, domain 2"/>
    <property type="match status" value="1"/>
</dbReference>
<evidence type="ECO:0000256" key="7">
    <source>
        <dbReference type="RuleBase" id="RU000434"/>
    </source>
</evidence>
<dbReference type="InterPro" id="IPR007645">
    <property type="entry name" value="RNA_pol_Rpb2_3"/>
</dbReference>
<dbReference type="CDD" id="cd00653">
    <property type="entry name" value="RNA_pol_B_RPB2"/>
    <property type="match status" value="1"/>
</dbReference>
<evidence type="ECO:0000256" key="6">
    <source>
        <dbReference type="HAMAP-Rule" id="MF_01321"/>
    </source>
</evidence>
<evidence type="ECO:0000313" key="17">
    <source>
        <dbReference type="Proteomes" id="UP000030675"/>
    </source>
</evidence>
<dbReference type="Pfam" id="PF04565">
    <property type="entry name" value="RNA_pol_Rpb2_3"/>
    <property type="match status" value="1"/>
</dbReference>
<gene>
    <name evidence="6" type="primary">rpoB</name>
    <name evidence="16" type="ORF">PLEI_1201</name>
</gene>
<keyword evidence="4 6" id="KW-0804">Transcription</keyword>
<evidence type="ECO:0000259" key="11">
    <source>
        <dbReference type="Pfam" id="PF04560"/>
    </source>
</evidence>
<proteinExistence type="inferred from homology"/>
<dbReference type="HOGENOM" id="CLU_000524_4_3_6"/>
<dbReference type="FunFam" id="2.40.50.100:FF:000006">
    <property type="entry name" value="DNA-directed RNA polymerase subunit beta"/>
    <property type="match status" value="1"/>
</dbReference>
<feature type="domain" description="RNA polymerase Rpb2" evidence="11">
    <location>
        <begin position="1265"/>
        <end position="1340"/>
    </location>
</feature>
<dbReference type="EC" id="2.7.7.6" evidence="6 8"/>
<evidence type="ECO:0000259" key="10">
    <source>
        <dbReference type="Pfam" id="PF00562"/>
    </source>
</evidence>
<evidence type="ECO:0000259" key="12">
    <source>
        <dbReference type="Pfam" id="PF04561"/>
    </source>
</evidence>
<dbReference type="GO" id="GO:0003677">
    <property type="term" value="F:DNA binding"/>
    <property type="evidence" value="ECO:0007669"/>
    <property type="project" value="UniProtKB-UniRule"/>
</dbReference>
<evidence type="ECO:0000313" key="16">
    <source>
        <dbReference type="EMBL" id="GAD29550.1"/>
    </source>
</evidence>
<sequence>MVYSYTEKKRIRKDFGKRPQVLEAPYLLSIQLDSFQKFIEQDPEGHYGLEAAFRSVFPIQSYNGNSELQYVSYRLGEPVFDVKECQIRGVTYSAPLRVKLRLVMYDKDAPAGTVKDIKEQEVYMGEIPLMTDNGTFVINGTERVIVSQLHRSPGVFFDSDKGKTHSSGKVLYNARVIPYRGSWLDFEFDPKDSVFVRIDRRRKLPASIILRALNYTTDQILDMFFEKIHFEVQGKSLVMELVPDRLRGETASFDIEANGTVYVEKGRRITARHIRQLGKDGVDHIEVPVEYIVGKIASRDYIDENTGELIVAANQELSLEALALLSQAGHKSIDVLFTNDLDHGPYMSDTLRIDNTTDRLSALVEIYRMMRPGEPPTREAAEQLFESLFFSEDRYDLSAVGRMKFNSSLLRDETTGPGTLDHADIIDVMRKLIDIRNGKGEVDDIDHLGNRRIRSVGEMAENQFRVGLVRVERAVKERLSLGDLDAIMPQDLINAKPISAAVKEFFGSSQLSQFMDQNNPLSEVTHKRRISALGPGGLTRERAGFEVRDVHATHYGRLCPIETPEGPNIGLINSLSVFARCNPYGFLETPYRKVVDGKVSEEIEYLSAIEEGLYVIAQANAALNEDGSFADELITARQKGDSGLHPRDHVQYMDVATNQVVSVAASLIPFLEHDDANRALMGANMQRQAVPTIRADKPLVGTGIERQIGVDSGVTAVAKRGGTVQSVDASRIVIKVNDDELIPGEAGIDIYNLTKYTRSNQNTCINQRPTVLPGEPVSRGDVLADGPSTDLGELALGQNMRIAFMPWNGYNFEDSILVSERVVQEDRFTTIHIQELSCVARDTKLGSEEITADIPNVGEAALSKLDESGIVYIGAEVKGGDILVGKVTPKGETQLTPEEKLLRAIFGEKASDVKDSSLRVPGSVTGTIIDVQVFTRDGVEKDKRALEIEEMQLKEAKKDITEEFQILEGGLLARVRTLLLSAGYGEDKIASMNRDALFAVTLDDEALQNQLEQLAEQYDELKAEFDKKFESKRRKITQGDDLAPGVLKIVKVYLAVKRRIQPGDKMAGRHGNKGVISKINPVEDMPYDEKGQTVDIVLNPLGVPSRMNIGQILETHLGLAAKGIGDKLNDMLKEQQELHKFRNFLQKVYDLGDTRQKVDVAALTDDEVRTLVQNLRKGLPIATPVFDGAPEPSIKELLKLGDLPESGQLKLFDGRTGDAFERPVTVGYMYMLKLNHLVDDKMHARSTGSYSLVTQQPLGGKAQFGGQRFGEMEVWALEAYGAAYTLQEMLTVKSDDVNGRTKMYKNIVDGDHRMEPGMPESFNVLLKEIRSLGINIELEDE</sequence>
<dbReference type="Gene3D" id="6.10.140.1670">
    <property type="match status" value="1"/>
</dbReference>
<evidence type="ECO:0000256" key="9">
    <source>
        <dbReference type="SAM" id="Coils"/>
    </source>
</evidence>
<dbReference type="Proteomes" id="UP000030675">
    <property type="component" value="Unassembled WGS sequence"/>
</dbReference>
<keyword evidence="9" id="KW-0175">Coiled coil</keyword>
<dbReference type="GO" id="GO:0000428">
    <property type="term" value="C:DNA-directed RNA polymerase complex"/>
    <property type="evidence" value="ECO:0007669"/>
    <property type="project" value="UniProtKB-KW"/>
</dbReference>
<evidence type="ECO:0000256" key="3">
    <source>
        <dbReference type="ARBA" id="ARBA00022695"/>
    </source>
</evidence>
<evidence type="ECO:0000256" key="8">
    <source>
        <dbReference type="RuleBase" id="RU363031"/>
    </source>
</evidence>
<dbReference type="InterPro" id="IPR037033">
    <property type="entry name" value="DNA-dir_RNAP_su2_hyb_sf"/>
</dbReference>
<dbReference type="PROSITE" id="PS01166">
    <property type="entry name" value="RNA_POL_BETA"/>
    <property type="match status" value="1"/>
</dbReference>
<dbReference type="FunFam" id="3.90.1110.10:FF:000004">
    <property type="entry name" value="DNA-directed RNA polymerase subunit beta"/>
    <property type="match status" value="1"/>
</dbReference>
<dbReference type="NCBIfam" id="NF001616">
    <property type="entry name" value="PRK00405.1"/>
    <property type="match status" value="1"/>
</dbReference>
<dbReference type="RefSeq" id="WP_023932110.1">
    <property type="nucleotide sequence ID" value="NZ_DF196811.1"/>
</dbReference>
<organism evidence="16 17">
    <name type="scientific">Photobacterium leiognathi lrivu.4.1</name>
    <dbReference type="NCBI Taxonomy" id="1248232"/>
    <lineage>
        <taxon>Bacteria</taxon>
        <taxon>Pseudomonadati</taxon>
        <taxon>Pseudomonadota</taxon>
        <taxon>Gammaproteobacteria</taxon>
        <taxon>Vibrionales</taxon>
        <taxon>Vibrionaceae</taxon>
        <taxon>Photobacterium</taxon>
    </lineage>
</organism>
<name>V5H228_PHOLE</name>
<dbReference type="Gene3D" id="2.40.50.150">
    <property type="match status" value="1"/>
</dbReference>
<evidence type="ECO:0000256" key="4">
    <source>
        <dbReference type="ARBA" id="ARBA00023163"/>
    </source>
</evidence>
<dbReference type="FunFam" id="2.40.270.10:FF:000004">
    <property type="entry name" value="DNA-directed RNA polymerase subunit beta"/>
    <property type="match status" value="1"/>
</dbReference>
<evidence type="ECO:0000259" key="15">
    <source>
        <dbReference type="Pfam" id="PF10385"/>
    </source>
</evidence>
<feature type="domain" description="RNA polymerase Rpb2" evidence="12">
    <location>
        <begin position="346"/>
        <end position="454"/>
    </location>
</feature>
<evidence type="ECO:0000256" key="5">
    <source>
        <dbReference type="ARBA" id="ARBA00048552"/>
    </source>
</evidence>
<dbReference type="InterPro" id="IPR019462">
    <property type="entry name" value="DNA-dir_RNA_pol_bsu_external_1"/>
</dbReference>
<feature type="coiled-coil region" evidence="9">
    <location>
        <begin position="936"/>
        <end position="963"/>
    </location>
</feature>
<dbReference type="Gene3D" id="2.40.50.100">
    <property type="match status" value="1"/>
</dbReference>